<protein>
    <recommendedName>
        <fullName evidence="3">Co-chaperone DjlA N-terminal domain-containing protein</fullName>
    </recommendedName>
</protein>
<sequence>MPTFKSLKEFYLYYKEKNPTKLNYEQFEALTAFFPTLLLIYSDGIIDKQEAIYIDKLSISLSHLFREENLSEGALKALQAEFKTQLEYLLAHMEEWQEAFLDTLKMHLTQKPENKDLIANAVEIFAIAAHKNKAEEVNMLQHIRERLELKDE</sequence>
<dbReference type="RefSeq" id="WP_166920986.1">
    <property type="nucleotide sequence ID" value="NZ_JAASRN010000008.1"/>
</dbReference>
<evidence type="ECO:0008006" key="3">
    <source>
        <dbReference type="Google" id="ProtNLM"/>
    </source>
</evidence>
<evidence type="ECO:0000313" key="2">
    <source>
        <dbReference type="Proteomes" id="UP000537126"/>
    </source>
</evidence>
<accession>A0A846MSY5</accession>
<dbReference type="Proteomes" id="UP000537126">
    <property type="component" value="Unassembled WGS sequence"/>
</dbReference>
<keyword evidence="2" id="KW-1185">Reference proteome</keyword>
<evidence type="ECO:0000313" key="1">
    <source>
        <dbReference type="EMBL" id="NIK74828.1"/>
    </source>
</evidence>
<dbReference type="EMBL" id="JAASRN010000008">
    <property type="protein sequence ID" value="NIK74828.1"/>
    <property type="molecule type" value="Genomic_DNA"/>
</dbReference>
<gene>
    <name evidence="1" type="ORF">FHS56_002361</name>
</gene>
<reference evidence="1 2" key="1">
    <citation type="submission" date="2020-03" db="EMBL/GenBank/DDBJ databases">
        <title>Genomic Encyclopedia of Type Strains, Phase IV (KMG-IV): sequencing the most valuable type-strain genomes for metagenomic binning, comparative biology and taxonomic classification.</title>
        <authorList>
            <person name="Goeker M."/>
        </authorList>
    </citation>
    <scope>NUCLEOTIDE SEQUENCE [LARGE SCALE GENOMIC DNA]</scope>
    <source>
        <strain evidence="1 2">DSM 5718</strain>
    </source>
</reference>
<name>A0A846MSY5_9BACT</name>
<proteinExistence type="predicted"/>
<dbReference type="AlphaFoldDB" id="A0A846MSY5"/>
<organism evidence="1 2">
    <name type="scientific">Thermonema lapsum</name>
    <dbReference type="NCBI Taxonomy" id="28195"/>
    <lineage>
        <taxon>Bacteria</taxon>
        <taxon>Pseudomonadati</taxon>
        <taxon>Bacteroidota</taxon>
        <taxon>Cytophagia</taxon>
        <taxon>Cytophagales</taxon>
        <taxon>Thermonemataceae</taxon>
        <taxon>Thermonema</taxon>
    </lineage>
</organism>
<comment type="caution">
    <text evidence="1">The sequence shown here is derived from an EMBL/GenBank/DDBJ whole genome shotgun (WGS) entry which is preliminary data.</text>
</comment>